<dbReference type="PATRIC" id="fig|1629550.3.peg.2278"/>
<dbReference type="Pfam" id="PF09359">
    <property type="entry name" value="VTC"/>
    <property type="match status" value="1"/>
</dbReference>
<sequence length="228" mass="26985">MKEKKFRHEVKHYINTSDYLAIKNRLTQIMSLDKNANEQKEYKIRSLYFDNFRDKVLMEKINGISVREKFRLRYYNDDHSFIKLEKKSKVNGLCSKDSELITKEECENLIKGDIDFLIKSNKPLFIEFYSKIKSEMLRPKSIVDYTREAYVYKMGNVRITFDKKIRTGIQSTNLFDNNLPTIGSIDKDVIVLEVKFDEYLPEIIQDIIQTNNRRATAISKYAASRIYG</sequence>
<dbReference type="Gene3D" id="3.20.100.30">
    <property type="entry name" value="VTC, catalytic tunnel domain"/>
    <property type="match status" value="1"/>
</dbReference>
<dbReference type="InterPro" id="IPR018966">
    <property type="entry name" value="VTC_domain"/>
</dbReference>
<dbReference type="CDD" id="cd07750">
    <property type="entry name" value="PolyPPase_VTC_like"/>
    <property type="match status" value="1"/>
</dbReference>
<reference evidence="2 3" key="1">
    <citation type="submission" date="2015-04" db="EMBL/GenBank/DDBJ databases">
        <title>Microcin producing Clostridium sp. JC272T.</title>
        <authorList>
            <person name="Jyothsna T."/>
            <person name="Sasikala C."/>
            <person name="Ramana C."/>
        </authorList>
    </citation>
    <scope>NUCLEOTIDE SEQUENCE [LARGE SCALE GENOMIC DNA]</scope>
    <source>
        <strain evidence="2 3">JC272</strain>
    </source>
</reference>
<accession>A0A0M3DGF4</accession>
<evidence type="ECO:0000259" key="1">
    <source>
        <dbReference type="Pfam" id="PF09359"/>
    </source>
</evidence>
<evidence type="ECO:0000313" key="3">
    <source>
        <dbReference type="Proteomes" id="UP000034407"/>
    </source>
</evidence>
<evidence type="ECO:0000313" key="2">
    <source>
        <dbReference type="EMBL" id="KKY00447.1"/>
    </source>
</evidence>
<keyword evidence="3" id="KW-1185">Reference proteome</keyword>
<dbReference type="EMBL" id="LBBT01000276">
    <property type="protein sequence ID" value="KKY00447.1"/>
    <property type="molecule type" value="Genomic_DNA"/>
</dbReference>
<comment type="caution">
    <text evidence="2">The sequence shown here is derived from an EMBL/GenBank/DDBJ whole genome shotgun (WGS) entry which is preliminary data.</text>
</comment>
<dbReference type="RefSeq" id="WP_046823824.1">
    <property type="nucleotide sequence ID" value="NZ_LBBT01000276.1"/>
</dbReference>
<dbReference type="InterPro" id="IPR042267">
    <property type="entry name" value="VTC_sf"/>
</dbReference>
<dbReference type="OrthoDB" id="9784042at2"/>
<dbReference type="Proteomes" id="UP000034407">
    <property type="component" value="Unassembled WGS sequence"/>
</dbReference>
<feature type="domain" description="VTC" evidence="1">
    <location>
        <begin position="6"/>
        <end position="224"/>
    </location>
</feature>
<organism evidence="2 3">
    <name type="scientific">Paraclostridium benzoelyticum</name>
    <dbReference type="NCBI Taxonomy" id="1629550"/>
    <lineage>
        <taxon>Bacteria</taxon>
        <taxon>Bacillati</taxon>
        <taxon>Bacillota</taxon>
        <taxon>Clostridia</taxon>
        <taxon>Peptostreptococcales</taxon>
        <taxon>Peptostreptococcaceae</taxon>
        <taxon>Paraclostridium</taxon>
    </lineage>
</organism>
<proteinExistence type="predicted"/>
<name>A0A0M3DGF4_9FIRM</name>
<protein>
    <submittedName>
        <fullName evidence="2">Molecular chaperone</fullName>
    </submittedName>
</protein>
<dbReference type="AlphaFoldDB" id="A0A0M3DGF4"/>
<dbReference type="GO" id="GO:0006799">
    <property type="term" value="P:polyphosphate biosynthetic process"/>
    <property type="evidence" value="ECO:0007669"/>
    <property type="project" value="UniProtKB-ARBA"/>
</dbReference>
<gene>
    <name evidence="2" type="ORF">VN21_14100</name>
</gene>